<dbReference type="Proteomes" id="UP000299102">
    <property type="component" value="Unassembled WGS sequence"/>
</dbReference>
<accession>A0A4C1ZKK3</accession>
<dbReference type="InterPro" id="IPR019748">
    <property type="entry name" value="FERM_central"/>
</dbReference>
<dbReference type="PANTHER" id="PTHR23280:SF4">
    <property type="entry name" value="BAND 4.1-LIKE PROTEIN 4A"/>
    <property type="match status" value="1"/>
</dbReference>
<dbReference type="PROSITE" id="PS00661">
    <property type="entry name" value="FERM_2"/>
    <property type="match status" value="1"/>
</dbReference>
<name>A0A4C1ZKK3_EUMVA</name>
<dbReference type="SUPFAM" id="SSF47031">
    <property type="entry name" value="Second domain of FERM"/>
    <property type="match status" value="1"/>
</dbReference>
<dbReference type="InterPro" id="IPR019747">
    <property type="entry name" value="FERM_CS"/>
</dbReference>
<evidence type="ECO:0000313" key="3">
    <source>
        <dbReference type="Proteomes" id="UP000299102"/>
    </source>
</evidence>
<dbReference type="Gene3D" id="1.20.80.10">
    <property type="match status" value="1"/>
</dbReference>
<dbReference type="AlphaFoldDB" id="A0A4C1ZKK3"/>
<protein>
    <submittedName>
        <fullName evidence="2">Band 4.1-like protein 4A</fullName>
    </submittedName>
</protein>
<dbReference type="EMBL" id="BGZK01002001">
    <property type="protein sequence ID" value="GBP89411.1"/>
    <property type="molecule type" value="Genomic_DNA"/>
</dbReference>
<dbReference type="GO" id="GO:0005856">
    <property type="term" value="C:cytoskeleton"/>
    <property type="evidence" value="ECO:0007669"/>
    <property type="project" value="TreeGrafter"/>
</dbReference>
<proteinExistence type="predicted"/>
<comment type="caution">
    <text evidence="2">The sequence shown here is derived from an EMBL/GenBank/DDBJ whole genome shotgun (WGS) entry which is preliminary data.</text>
</comment>
<evidence type="ECO:0000313" key="2">
    <source>
        <dbReference type="EMBL" id="GBP89411.1"/>
    </source>
</evidence>
<dbReference type="InterPro" id="IPR035963">
    <property type="entry name" value="FERM_2"/>
</dbReference>
<dbReference type="PANTHER" id="PTHR23280">
    <property type="entry name" value="4.1 G PROTEIN"/>
    <property type="match status" value="1"/>
</dbReference>
<dbReference type="SMART" id="SM01196">
    <property type="entry name" value="FERM_C"/>
    <property type="match status" value="1"/>
</dbReference>
<dbReference type="CDD" id="cd14473">
    <property type="entry name" value="FERM_B-lobe"/>
    <property type="match status" value="1"/>
</dbReference>
<organism evidence="2 3">
    <name type="scientific">Eumeta variegata</name>
    <name type="common">Bagworm moth</name>
    <name type="synonym">Eumeta japonica</name>
    <dbReference type="NCBI Taxonomy" id="151549"/>
    <lineage>
        <taxon>Eukaryota</taxon>
        <taxon>Metazoa</taxon>
        <taxon>Ecdysozoa</taxon>
        <taxon>Arthropoda</taxon>
        <taxon>Hexapoda</taxon>
        <taxon>Insecta</taxon>
        <taxon>Pterygota</taxon>
        <taxon>Neoptera</taxon>
        <taxon>Endopterygota</taxon>
        <taxon>Lepidoptera</taxon>
        <taxon>Glossata</taxon>
        <taxon>Ditrysia</taxon>
        <taxon>Tineoidea</taxon>
        <taxon>Psychidae</taxon>
        <taxon>Oiketicinae</taxon>
        <taxon>Eumeta</taxon>
    </lineage>
</organism>
<dbReference type="Pfam" id="PF09380">
    <property type="entry name" value="FERM_C"/>
    <property type="match status" value="1"/>
</dbReference>
<keyword evidence="3" id="KW-1185">Reference proteome</keyword>
<dbReference type="PROSITE" id="PS50057">
    <property type="entry name" value="FERM_3"/>
    <property type="match status" value="1"/>
</dbReference>
<reference evidence="2 3" key="1">
    <citation type="journal article" date="2019" name="Commun. Biol.">
        <title>The bagworm genome reveals a unique fibroin gene that provides high tensile strength.</title>
        <authorList>
            <person name="Kono N."/>
            <person name="Nakamura H."/>
            <person name="Ohtoshi R."/>
            <person name="Tomita M."/>
            <person name="Numata K."/>
            <person name="Arakawa K."/>
        </authorList>
    </citation>
    <scope>NUCLEOTIDE SEQUENCE [LARGE SCALE GENOMIC DNA]</scope>
</reference>
<dbReference type="InterPro" id="IPR011993">
    <property type="entry name" value="PH-like_dom_sf"/>
</dbReference>
<dbReference type="Pfam" id="PF00373">
    <property type="entry name" value="FERM_M"/>
    <property type="match status" value="1"/>
</dbReference>
<dbReference type="InterPro" id="IPR000299">
    <property type="entry name" value="FERM_domain"/>
</dbReference>
<dbReference type="SUPFAM" id="SSF50729">
    <property type="entry name" value="PH domain-like"/>
    <property type="match status" value="1"/>
</dbReference>
<dbReference type="GO" id="GO:0031032">
    <property type="term" value="P:actomyosin structure organization"/>
    <property type="evidence" value="ECO:0007669"/>
    <property type="project" value="TreeGrafter"/>
</dbReference>
<dbReference type="OrthoDB" id="6235974at2759"/>
<dbReference type="STRING" id="151549.A0A4C1ZKK3"/>
<dbReference type="Gene3D" id="2.30.29.30">
    <property type="entry name" value="Pleckstrin-homology domain (PH domain)/Phosphotyrosine-binding domain (PTB)"/>
    <property type="match status" value="1"/>
</dbReference>
<feature type="domain" description="FERM" evidence="1">
    <location>
        <begin position="1"/>
        <end position="233"/>
    </location>
</feature>
<sequence length="266" mass="30510">MDCLHRTRALAELITTPGPRPIAIRRGKFRIFLDRYMCLVNKAFVPKEDAPRYPGLFPSAECPGRLWSNERVAFESEGAELGDYESRRHPPGYVSEFALLPHQSPELEARAAEIHRTLTGVSPAQAELSYLDKVKWLDMYGVDLHPVLGEDSVDYFLGLAPSGLLLLRGKHTVANYYWPRVSKLYYKGRYFMLRVADKTRSVTPLISAADVFRDRRFTAAFCTLYHREEFLYSHQQYMVYQRITESKVQAETIDTPSVAPSARRVN</sequence>
<dbReference type="InterPro" id="IPR018980">
    <property type="entry name" value="FERM_PH-like_C"/>
</dbReference>
<evidence type="ECO:0000259" key="1">
    <source>
        <dbReference type="PROSITE" id="PS50057"/>
    </source>
</evidence>
<gene>
    <name evidence="2" type="primary">Epb41l4a</name>
    <name evidence="2" type="ORF">EVAR_89119_1</name>
</gene>
<dbReference type="InterPro" id="IPR014352">
    <property type="entry name" value="FERM/acyl-CoA-bd_prot_sf"/>
</dbReference>